<evidence type="ECO:0000313" key="2">
    <source>
        <dbReference type="Proteomes" id="UP000004067"/>
    </source>
</evidence>
<organism evidence="1 2">
    <name type="scientific">Centipeda periodontii DSM 2778</name>
    <dbReference type="NCBI Taxonomy" id="888060"/>
    <lineage>
        <taxon>Bacteria</taxon>
        <taxon>Bacillati</taxon>
        <taxon>Bacillota</taxon>
        <taxon>Negativicutes</taxon>
        <taxon>Selenomonadales</taxon>
        <taxon>Selenomonadaceae</taxon>
        <taxon>Centipeda</taxon>
    </lineage>
</organism>
<reference evidence="1 2" key="1">
    <citation type="submission" date="2011-04" db="EMBL/GenBank/DDBJ databases">
        <authorList>
            <person name="Muzny D."/>
            <person name="Qin X."/>
            <person name="Deng J."/>
            <person name="Jiang H."/>
            <person name="Liu Y."/>
            <person name="Qu J."/>
            <person name="Song X.-Z."/>
            <person name="Zhang L."/>
            <person name="Thornton R."/>
            <person name="Coyle M."/>
            <person name="Francisco L."/>
            <person name="Jackson L."/>
            <person name="Javaid M."/>
            <person name="Korchina V."/>
            <person name="Kovar C."/>
            <person name="Mata R."/>
            <person name="Mathew T."/>
            <person name="Ngo R."/>
            <person name="Nguyen L."/>
            <person name="Nguyen N."/>
            <person name="Okwuonu G."/>
            <person name="Ongeri F."/>
            <person name="Pham C."/>
            <person name="Simmons D."/>
            <person name="Wilczek-Boney K."/>
            <person name="Hale W."/>
            <person name="Jakkamsetti A."/>
            <person name="Pham P."/>
            <person name="Ruth R."/>
            <person name="San Lucas F."/>
            <person name="Warren J."/>
            <person name="Zhang J."/>
            <person name="Zhao Z."/>
            <person name="Zhou C."/>
            <person name="Zhu D."/>
            <person name="Lee S."/>
            <person name="Bess C."/>
            <person name="Blankenburg K."/>
            <person name="Forbes L."/>
            <person name="Fu Q."/>
            <person name="Gubbala S."/>
            <person name="Hirani K."/>
            <person name="Jayaseelan J.C."/>
            <person name="Lara F."/>
            <person name="Munidasa M."/>
            <person name="Palculict T."/>
            <person name="Patil S."/>
            <person name="Pu L.-L."/>
            <person name="Saada N."/>
            <person name="Tang L."/>
            <person name="Weissenberger G."/>
            <person name="Zhu Y."/>
            <person name="Hemphill L."/>
            <person name="Shang Y."/>
            <person name="Youmans B."/>
            <person name="Ayvaz T."/>
            <person name="Ross M."/>
            <person name="Santibanez J."/>
            <person name="Aqrawi P."/>
            <person name="Gross S."/>
            <person name="Joshi V."/>
            <person name="Fowler G."/>
            <person name="Nazareth L."/>
            <person name="Reid J."/>
            <person name="Worley K."/>
            <person name="Petrosino J."/>
            <person name="Highlander S."/>
            <person name="Gibbs R."/>
        </authorList>
    </citation>
    <scope>NUCLEOTIDE SEQUENCE [LARGE SCALE GENOMIC DNA]</scope>
    <source>
        <strain evidence="1 2">DSM 2778</strain>
    </source>
</reference>
<accession>F5RML4</accession>
<name>F5RML4_9FIRM</name>
<dbReference type="AlphaFoldDB" id="F5RML4"/>
<dbReference type="Proteomes" id="UP000004067">
    <property type="component" value="Unassembled WGS sequence"/>
</dbReference>
<gene>
    <name evidence="1" type="ORF">HMPREF9081_1500</name>
</gene>
<sequence>MRQDGSAEFISVLFYKERQILMKKLLLFPLLFALLLSLSGGRTAYAFATDPLLDGIDVMSFAGEMNGANSFVAISASKG</sequence>
<proteinExistence type="predicted"/>
<dbReference type="HOGENOM" id="CLU_2599613_0_0_9"/>
<dbReference type="EMBL" id="AFHQ01000034">
    <property type="protein sequence ID" value="EGK59512.1"/>
    <property type="molecule type" value="Genomic_DNA"/>
</dbReference>
<protein>
    <submittedName>
        <fullName evidence="1">Uncharacterized protein</fullName>
    </submittedName>
</protein>
<evidence type="ECO:0000313" key="1">
    <source>
        <dbReference type="EMBL" id="EGK59512.1"/>
    </source>
</evidence>
<comment type="caution">
    <text evidence="1">The sequence shown here is derived from an EMBL/GenBank/DDBJ whole genome shotgun (WGS) entry which is preliminary data.</text>
</comment>
<dbReference type="STRING" id="888060.HMPREF9081_1500"/>
<keyword evidence="2" id="KW-1185">Reference proteome</keyword>